<evidence type="ECO:0000259" key="2">
    <source>
        <dbReference type="Pfam" id="PF06580"/>
    </source>
</evidence>
<keyword evidence="4" id="KW-1185">Reference proteome</keyword>
<dbReference type="EMBL" id="JADIKC010000001">
    <property type="protein sequence ID" value="MBM7119769.1"/>
    <property type="molecule type" value="Genomic_DNA"/>
</dbReference>
<keyword evidence="3" id="KW-0418">Kinase</keyword>
<dbReference type="Gene3D" id="3.30.565.10">
    <property type="entry name" value="Histidine kinase-like ATPase, C-terminal domain"/>
    <property type="match status" value="1"/>
</dbReference>
<evidence type="ECO:0000256" key="1">
    <source>
        <dbReference type="SAM" id="Phobius"/>
    </source>
</evidence>
<dbReference type="PANTHER" id="PTHR34220:SF7">
    <property type="entry name" value="SENSOR HISTIDINE KINASE YPDA"/>
    <property type="match status" value="1"/>
</dbReference>
<keyword evidence="3" id="KW-0808">Transferase</keyword>
<dbReference type="Pfam" id="PF06580">
    <property type="entry name" value="His_kinase"/>
    <property type="match status" value="1"/>
</dbReference>
<dbReference type="Proteomes" id="UP001430065">
    <property type="component" value="Unassembled WGS sequence"/>
</dbReference>
<accession>A0ABS2JL55</accession>
<protein>
    <submittedName>
        <fullName evidence="3">Histidine kinase</fullName>
    </submittedName>
</protein>
<gene>
    <name evidence="3" type="ORF">ISP20_01240</name>
</gene>
<feature type="transmembrane region" description="Helical" evidence="1">
    <location>
        <begin position="41"/>
        <end position="61"/>
    </location>
</feature>
<reference evidence="3 4" key="1">
    <citation type="submission" date="2020-10" db="EMBL/GenBank/DDBJ databases">
        <title>Phylogeny of dyella-like bacteria.</title>
        <authorList>
            <person name="Fu J."/>
        </authorList>
    </citation>
    <scope>NUCLEOTIDE SEQUENCE [LARGE SCALE GENOMIC DNA]</scope>
    <source>
        <strain evidence="3 4">THG-B117</strain>
    </source>
</reference>
<dbReference type="InterPro" id="IPR036890">
    <property type="entry name" value="HATPase_C_sf"/>
</dbReference>
<comment type="caution">
    <text evidence="3">The sequence shown here is derived from an EMBL/GenBank/DDBJ whole genome shotgun (WGS) entry which is preliminary data.</text>
</comment>
<dbReference type="InterPro" id="IPR010559">
    <property type="entry name" value="Sig_transdc_His_kin_internal"/>
</dbReference>
<feature type="transmembrane region" description="Helical" evidence="1">
    <location>
        <begin position="115"/>
        <end position="137"/>
    </location>
</feature>
<dbReference type="InterPro" id="IPR050640">
    <property type="entry name" value="Bact_2-comp_sensor_kinase"/>
</dbReference>
<name>A0ABS2JL55_9GAMM</name>
<evidence type="ECO:0000313" key="3">
    <source>
        <dbReference type="EMBL" id="MBM7119769.1"/>
    </source>
</evidence>
<sequence length="360" mass="39923">MTHSKEPFGRRQFWLFQTVGWLAYGLVSALGALPYKDTYPVLLYFLGTSVSAFFASLLMLLLCRRLISRQTPWFKTVLLVVLCAYLLGIVCSIIGTALEATVGHARPGGPHWGSIALVGFANAFGPAIVLLAWSALYRGAWHWREIRDRERQLLLAESLMRDAQLKALRYQITPHFLFNTLNGISTLVGEGETQSARRMISLLADFLRSTLEPARQGDVTIAQELTQLMQYVEIEQVRLGTRLTVSVHCDPEARETQIPHLLLQPLVENAIRHGIAPCHDAGMLSVAVTAKGDKVRISIYNSAGTEHARCQANGLGLTNTSARLAARYQEDYRFSAAGDARHGWNTIIEIPRHGSTGRST</sequence>
<dbReference type="SUPFAM" id="SSF55874">
    <property type="entry name" value="ATPase domain of HSP90 chaperone/DNA topoisomerase II/histidine kinase"/>
    <property type="match status" value="1"/>
</dbReference>
<keyword evidence="1" id="KW-1133">Transmembrane helix</keyword>
<keyword evidence="1" id="KW-0472">Membrane</keyword>
<dbReference type="PANTHER" id="PTHR34220">
    <property type="entry name" value="SENSOR HISTIDINE KINASE YPDA"/>
    <property type="match status" value="1"/>
</dbReference>
<feature type="transmembrane region" description="Helical" evidence="1">
    <location>
        <begin position="73"/>
        <end position="95"/>
    </location>
</feature>
<organism evidence="3 4">
    <name type="scientific">Dyella kyungheensis</name>
    <dbReference type="NCBI Taxonomy" id="1242174"/>
    <lineage>
        <taxon>Bacteria</taxon>
        <taxon>Pseudomonadati</taxon>
        <taxon>Pseudomonadota</taxon>
        <taxon>Gammaproteobacteria</taxon>
        <taxon>Lysobacterales</taxon>
        <taxon>Rhodanobacteraceae</taxon>
        <taxon>Dyella</taxon>
    </lineage>
</organism>
<feature type="transmembrane region" description="Helical" evidence="1">
    <location>
        <begin position="12"/>
        <end position="35"/>
    </location>
</feature>
<proteinExistence type="predicted"/>
<evidence type="ECO:0000313" key="4">
    <source>
        <dbReference type="Proteomes" id="UP001430065"/>
    </source>
</evidence>
<dbReference type="RefSeq" id="WP_204634236.1">
    <property type="nucleotide sequence ID" value="NZ_JADIKC010000001.1"/>
</dbReference>
<keyword evidence="1" id="KW-0812">Transmembrane</keyword>
<dbReference type="GO" id="GO:0016301">
    <property type="term" value="F:kinase activity"/>
    <property type="evidence" value="ECO:0007669"/>
    <property type="project" value="UniProtKB-KW"/>
</dbReference>
<feature type="domain" description="Signal transduction histidine kinase internal region" evidence="2">
    <location>
        <begin position="163"/>
        <end position="243"/>
    </location>
</feature>